<evidence type="ECO:0000256" key="2">
    <source>
        <dbReference type="SAM" id="Phobius"/>
    </source>
</evidence>
<dbReference type="EMBL" id="JBHTAG010000003">
    <property type="protein sequence ID" value="MFC7098635.1"/>
    <property type="molecule type" value="Genomic_DNA"/>
</dbReference>
<feature type="transmembrane region" description="Helical" evidence="2">
    <location>
        <begin position="179"/>
        <end position="203"/>
    </location>
</feature>
<keyword evidence="2" id="KW-1133">Transmembrane helix</keyword>
<dbReference type="InterPro" id="IPR055968">
    <property type="entry name" value="DUF7546"/>
</dbReference>
<accession>A0ABD5WYY1</accession>
<sequence length="248" mass="25456">MSGDPATRTDATSDPPTRPDASASVDLPYLPVVRRQSLRRWTLVLAVEAVLLLAYFGLTDATVLSLGYVVAPFVWINAAWWAVARTDAPAAPRRRRVGVAVLAVGYFLLLLVVTGLLGGGSGGPVVWLELGGGSPGWGPVVRYGGALFSFTLVPFRVIGYLALAYLLYAASLRATTAALSGVVGLASCVSCGFSVVLSLVAGVTGGSTAALGAVYAASVEVSTAAFLLAVALLALGPTVGETLVSRFR</sequence>
<keyword evidence="2" id="KW-0812">Transmembrane</keyword>
<dbReference type="GeneID" id="79270433"/>
<reference evidence="3 4" key="1">
    <citation type="journal article" date="2019" name="Int. J. Syst. Evol. Microbiol.">
        <title>The Global Catalogue of Microorganisms (GCM) 10K type strain sequencing project: providing services to taxonomists for standard genome sequencing and annotation.</title>
        <authorList>
            <consortium name="The Broad Institute Genomics Platform"/>
            <consortium name="The Broad Institute Genome Sequencing Center for Infectious Disease"/>
            <person name="Wu L."/>
            <person name="Ma J."/>
        </authorList>
    </citation>
    <scope>NUCLEOTIDE SEQUENCE [LARGE SCALE GENOMIC DNA]</scope>
    <source>
        <strain evidence="3 4">DT55</strain>
    </source>
</reference>
<feature type="transmembrane region" description="Helical" evidence="2">
    <location>
        <begin position="140"/>
        <end position="167"/>
    </location>
</feature>
<keyword evidence="4" id="KW-1185">Reference proteome</keyword>
<evidence type="ECO:0000313" key="4">
    <source>
        <dbReference type="Proteomes" id="UP001596388"/>
    </source>
</evidence>
<comment type="caution">
    <text evidence="3">The sequence shown here is derived from an EMBL/GenBank/DDBJ whole genome shotgun (WGS) entry which is preliminary data.</text>
</comment>
<feature type="transmembrane region" description="Helical" evidence="2">
    <location>
        <begin position="41"/>
        <end position="58"/>
    </location>
</feature>
<organism evidence="3 4">
    <name type="scientific">Halobaculum marinum</name>
    <dbReference type="NCBI Taxonomy" id="3031996"/>
    <lineage>
        <taxon>Archaea</taxon>
        <taxon>Methanobacteriati</taxon>
        <taxon>Methanobacteriota</taxon>
        <taxon>Stenosarchaea group</taxon>
        <taxon>Halobacteria</taxon>
        <taxon>Halobacteriales</taxon>
        <taxon>Haloferacaceae</taxon>
        <taxon>Halobaculum</taxon>
    </lineage>
</organism>
<keyword evidence="2" id="KW-0472">Membrane</keyword>
<dbReference type="Proteomes" id="UP001596388">
    <property type="component" value="Unassembled WGS sequence"/>
</dbReference>
<gene>
    <name evidence="3" type="ORF">ACFQKD_15110</name>
</gene>
<dbReference type="Pfam" id="PF24412">
    <property type="entry name" value="DUF7546"/>
    <property type="match status" value="1"/>
</dbReference>
<feature type="transmembrane region" description="Helical" evidence="2">
    <location>
        <begin position="96"/>
        <end position="120"/>
    </location>
</feature>
<proteinExistence type="predicted"/>
<evidence type="ECO:0000313" key="3">
    <source>
        <dbReference type="EMBL" id="MFC7098635.1"/>
    </source>
</evidence>
<feature type="region of interest" description="Disordered" evidence="1">
    <location>
        <begin position="1"/>
        <end position="22"/>
    </location>
</feature>
<dbReference type="AlphaFoldDB" id="A0ABD5WYY1"/>
<name>A0ABD5WYY1_9EURY</name>
<protein>
    <recommendedName>
        <fullName evidence="5">ABC transporter ATP-binding protein</fullName>
    </recommendedName>
</protein>
<evidence type="ECO:0000256" key="1">
    <source>
        <dbReference type="SAM" id="MobiDB-lite"/>
    </source>
</evidence>
<evidence type="ECO:0008006" key="5">
    <source>
        <dbReference type="Google" id="ProtNLM"/>
    </source>
</evidence>
<feature type="transmembrane region" description="Helical" evidence="2">
    <location>
        <begin position="64"/>
        <end position="84"/>
    </location>
</feature>
<feature type="transmembrane region" description="Helical" evidence="2">
    <location>
        <begin position="223"/>
        <end position="244"/>
    </location>
</feature>
<dbReference type="RefSeq" id="WP_276236825.1">
    <property type="nucleotide sequence ID" value="NZ_CP119989.1"/>
</dbReference>